<name>A0A418W8J9_9PROT</name>
<sequence>MSINETREIAMRKGTGLLALMAVGGALALPGAASAETQMDAMQRQIEELQRQLLDLKAKQAQTEQRQVETEKRQETALTEDDLKGTMPGSIRIPGTNTSLKIGGYVKLDGIYDLGPSMGGTVTADSMPLDGDRRREGAFGYNVRQTRLNVTTETPFEDIKVRSVLEFDFYGGGGNEANVNSATPRLRHAYVTAGPFLVGQTWSTAYDLAAAGEKLDFGGLPGEQAVRQPQVRYTSVSGPDTFAIALENPESDFIGNVPANNSVTAAAGSASGIADPNFDQVPDLVIRYAHKFDWGHLAVLGIGRQITAETVTADESVFGYGLGLSGTVKFFEKDVFGFQVLGGEGINRYLNLAYRQSASFDGSSLEALTSWGGNVSVKHYWADTMRSTLIFAYQRIDNNDVVPLTANKELMTFHANFIATVVPSLDVGLEYIHAHRETEAGAEGSADRLQASVIYNF</sequence>
<feature type="coiled-coil region" evidence="1">
    <location>
        <begin position="32"/>
        <end position="66"/>
    </location>
</feature>
<dbReference type="EMBL" id="QYUK01000011">
    <property type="protein sequence ID" value="RJF86329.1"/>
    <property type="molecule type" value="Genomic_DNA"/>
</dbReference>
<protein>
    <submittedName>
        <fullName evidence="2">Uncharacterized protein</fullName>
    </submittedName>
</protein>
<reference evidence="2 3" key="1">
    <citation type="submission" date="2018-09" db="EMBL/GenBank/DDBJ databases">
        <authorList>
            <person name="Zhu H."/>
        </authorList>
    </citation>
    <scope>NUCLEOTIDE SEQUENCE [LARGE SCALE GENOMIC DNA]</scope>
    <source>
        <strain evidence="2 3">K1W22B-8</strain>
    </source>
</reference>
<gene>
    <name evidence="2" type="ORF">D3874_04225</name>
</gene>
<evidence type="ECO:0000313" key="2">
    <source>
        <dbReference type="EMBL" id="RJF86329.1"/>
    </source>
</evidence>
<dbReference type="Pfam" id="PF19577">
    <property type="entry name" value="DcaP"/>
    <property type="match status" value="1"/>
</dbReference>
<organism evidence="2 3">
    <name type="scientific">Oleomonas cavernae</name>
    <dbReference type="NCBI Taxonomy" id="2320859"/>
    <lineage>
        <taxon>Bacteria</taxon>
        <taxon>Pseudomonadati</taxon>
        <taxon>Pseudomonadota</taxon>
        <taxon>Alphaproteobacteria</taxon>
        <taxon>Acetobacterales</taxon>
        <taxon>Acetobacteraceae</taxon>
        <taxon>Oleomonas</taxon>
    </lineage>
</organism>
<comment type="caution">
    <text evidence="2">The sequence shown here is derived from an EMBL/GenBank/DDBJ whole genome shotgun (WGS) entry which is preliminary data.</text>
</comment>
<dbReference type="PROSITE" id="PS51318">
    <property type="entry name" value="TAT"/>
    <property type="match status" value="1"/>
</dbReference>
<accession>A0A418W8J9</accession>
<dbReference type="AlphaFoldDB" id="A0A418W8J9"/>
<dbReference type="SUPFAM" id="SSF56935">
    <property type="entry name" value="Porins"/>
    <property type="match status" value="1"/>
</dbReference>
<dbReference type="Proteomes" id="UP000284605">
    <property type="component" value="Unassembled WGS sequence"/>
</dbReference>
<evidence type="ECO:0000256" key="1">
    <source>
        <dbReference type="SAM" id="Coils"/>
    </source>
</evidence>
<evidence type="ECO:0000313" key="3">
    <source>
        <dbReference type="Proteomes" id="UP000284605"/>
    </source>
</evidence>
<keyword evidence="3" id="KW-1185">Reference proteome</keyword>
<keyword evidence="1" id="KW-0175">Coiled coil</keyword>
<dbReference type="InterPro" id="IPR045748">
    <property type="entry name" value="DcaP"/>
</dbReference>
<proteinExistence type="predicted"/>
<dbReference type="InterPro" id="IPR006311">
    <property type="entry name" value="TAT_signal"/>
</dbReference>